<keyword evidence="3" id="KW-1185">Reference proteome</keyword>
<dbReference type="Pfam" id="PF00239">
    <property type="entry name" value="Resolvase"/>
    <property type="match status" value="1"/>
</dbReference>
<dbReference type="AlphaFoldDB" id="A0A2U2MXB8"/>
<protein>
    <recommendedName>
        <fullName evidence="1">Resolvase/invertase-type recombinase catalytic domain-containing protein</fullName>
    </recommendedName>
</protein>
<name>A0A2U2MXB8_9GAMM</name>
<proteinExistence type="predicted"/>
<dbReference type="PANTHER" id="PTHR30461">
    <property type="entry name" value="DNA-INVERTASE FROM LAMBDOID PROPHAGE"/>
    <property type="match status" value="1"/>
</dbReference>
<feature type="domain" description="Resolvase/invertase-type recombinase catalytic" evidence="1">
    <location>
        <begin position="12"/>
        <end position="89"/>
    </location>
</feature>
<dbReference type="EMBL" id="QFFI01000032">
    <property type="protein sequence ID" value="PWG61511.1"/>
    <property type="molecule type" value="Genomic_DNA"/>
</dbReference>
<sequence length="241" mass="27831">MIAVAKSTECPFTRVYCLDTSRFARSSLDAKIYKHQLRKLGIEVVFKSLPKTDSYLDSLIESMLEAMDEFHSLKCKEDGLRGMRFNIQRGWRAGGRAPTGYRIEREVIGTREGQPITKTRLVRDPLMFPKIQCYLRGRLRGQSRATLRRELELPLQQSTMFNIEENALVYAGHLVWNRHAEIVDGSYVGKTRMRPRSEWVIHENAHEAMITTGEAEQIMALREASRRTPKRSNTASARRCR</sequence>
<dbReference type="GO" id="GO:0003677">
    <property type="term" value="F:DNA binding"/>
    <property type="evidence" value="ECO:0007669"/>
    <property type="project" value="InterPro"/>
</dbReference>
<dbReference type="SUPFAM" id="SSF53041">
    <property type="entry name" value="Resolvase-like"/>
    <property type="match status" value="1"/>
</dbReference>
<gene>
    <name evidence="2" type="ORF">DEM34_15900</name>
</gene>
<accession>A0A2U2MXB8</accession>
<reference evidence="2 3" key="1">
    <citation type="submission" date="2018-05" db="EMBL/GenBank/DDBJ databases">
        <title>Spiribacter halobius sp. nov., a moderately halophilic bacterium isolated from marine solar saltern.</title>
        <authorList>
            <person name="Zheng W.-S."/>
            <person name="Lu D.-C."/>
            <person name="Du Z.-J."/>
        </authorList>
    </citation>
    <scope>NUCLEOTIDE SEQUENCE [LARGE SCALE GENOMIC DNA]</scope>
    <source>
        <strain evidence="2 3">E85</strain>
    </source>
</reference>
<dbReference type="GO" id="GO:0000150">
    <property type="term" value="F:DNA strand exchange activity"/>
    <property type="evidence" value="ECO:0007669"/>
    <property type="project" value="InterPro"/>
</dbReference>
<evidence type="ECO:0000259" key="1">
    <source>
        <dbReference type="Pfam" id="PF00239"/>
    </source>
</evidence>
<comment type="caution">
    <text evidence="2">The sequence shown here is derived from an EMBL/GenBank/DDBJ whole genome shotgun (WGS) entry which is preliminary data.</text>
</comment>
<evidence type="ECO:0000313" key="2">
    <source>
        <dbReference type="EMBL" id="PWG61511.1"/>
    </source>
</evidence>
<dbReference type="InterPro" id="IPR006119">
    <property type="entry name" value="Resolv_N"/>
</dbReference>
<dbReference type="InterPro" id="IPR050639">
    <property type="entry name" value="SSR_resolvase"/>
</dbReference>
<evidence type="ECO:0000313" key="3">
    <source>
        <dbReference type="Proteomes" id="UP000245474"/>
    </source>
</evidence>
<dbReference type="PANTHER" id="PTHR30461:SF23">
    <property type="entry name" value="DNA RECOMBINASE-RELATED"/>
    <property type="match status" value="1"/>
</dbReference>
<dbReference type="Gene3D" id="3.40.50.1390">
    <property type="entry name" value="Resolvase, N-terminal catalytic domain"/>
    <property type="match status" value="1"/>
</dbReference>
<organism evidence="2 3">
    <name type="scientific">Sediminicurvatus halobius</name>
    <dbReference type="NCBI Taxonomy" id="2182432"/>
    <lineage>
        <taxon>Bacteria</taxon>
        <taxon>Pseudomonadati</taxon>
        <taxon>Pseudomonadota</taxon>
        <taxon>Gammaproteobacteria</taxon>
        <taxon>Chromatiales</taxon>
        <taxon>Ectothiorhodospiraceae</taxon>
        <taxon>Sediminicurvatus</taxon>
    </lineage>
</organism>
<dbReference type="InterPro" id="IPR036162">
    <property type="entry name" value="Resolvase-like_N_sf"/>
</dbReference>
<dbReference type="Proteomes" id="UP000245474">
    <property type="component" value="Unassembled WGS sequence"/>
</dbReference>